<organism evidence="1">
    <name type="scientific">gut metagenome</name>
    <dbReference type="NCBI Taxonomy" id="749906"/>
    <lineage>
        <taxon>unclassified sequences</taxon>
        <taxon>metagenomes</taxon>
        <taxon>organismal metagenomes</taxon>
    </lineage>
</organism>
<reference evidence="1" key="1">
    <citation type="journal article" date="2012" name="PLoS ONE">
        <title>Gene sets for utilization of primary and secondary nutrition supplies in the distal gut of endangered iberian lynx.</title>
        <authorList>
            <person name="Alcaide M."/>
            <person name="Messina E."/>
            <person name="Richter M."/>
            <person name="Bargiela R."/>
            <person name="Peplies J."/>
            <person name="Huws S.A."/>
            <person name="Newbold C.J."/>
            <person name="Golyshin P.N."/>
            <person name="Simon M.A."/>
            <person name="Lopez G."/>
            <person name="Yakimov M.M."/>
            <person name="Ferrer M."/>
        </authorList>
    </citation>
    <scope>NUCLEOTIDE SEQUENCE</scope>
</reference>
<dbReference type="AlphaFoldDB" id="J9GHL0"/>
<comment type="caution">
    <text evidence="1">The sequence shown here is derived from an EMBL/GenBank/DDBJ whole genome shotgun (WGS) entry which is preliminary data.</text>
</comment>
<accession>J9GHL0</accession>
<sequence>MAASSAMPSCWQCARALQEASSPTRPVWALRLWLMQLPPPRSL</sequence>
<dbReference type="EMBL" id="AMCI01004037">
    <property type="protein sequence ID" value="EJW98939.1"/>
    <property type="molecule type" value="Genomic_DNA"/>
</dbReference>
<protein>
    <submittedName>
        <fullName evidence="1">Uncharacterized protein</fullName>
    </submittedName>
</protein>
<evidence type="ECO:0000313" key="1">
    <source>
        <dbReference type="EMBL" id="EJW98939.1"/>
    </source>
</evidence>
<name>J9GHL0_9ZZZZ</name>
<proteinExistence type="predicted"/>
<gene>
    <name evidence="1" type="ORF">EVA_12955</name>
</gene>